<sequence>MLPTPPSHQEVIEEVPTMLADHRNEEVHVVDPSQALTINVEDHNRQDGGIMLQALREVTVIPHHESTALGVLLPEVESELTLCIEEEGKDILMHLPVGIGRSNITMRPGGLHLEIWYLILDSIDDFRSWVACGLTCKVLTSRIIQTMRDVSRRHWENVASLDLRELRRDLADQPVAGSLIYDVRVQAPSLTRLVFEFAGRLLALRHLRVQKSGWCDPDTLPLLRQSCFSAASRFRNLSYLTLTDVVFWSLGNLMRFACCFGSLRVLELENVSWTRSQGCCPADEPYAKNLRLALLKIINRHNVSSYRTFLASHTLLRNLTRLNIEESSVSFSAHCHIRISPTERDDTQNGAQYTVSARITSYPHASYKWLRALLNLLDGIFTFPTPPLFSRINLKFEIINGTSEDMFNFLSDEPLPLPLLRMQKATQVTLTKIYWKDKHLLRCEEELVPSSGAVQPVASEGAPHEVAAGQLKP</sequence>
<dbReference type="AlphaFoldDB" id="M2P6X2"/>
<protein>
    <submittedName>
        <fullName evidence="2">Uncharacterized protein</fullName>
    </submittedName>
</protein>
<dbReference type="SUPFAM" id="SSF52047">
    <property type="entry name" value="RNI-like"/>
    <property type="match status" value="1"/>
</dbReference>
<reference evidence="2 3" key="1">
    <citation type="journal article" date="2012" name="Proc. Natl. Acad. Sci. U.S.A.">
        <title>Comparative genomics of Ceriporiopsis subvermispora and Phanerochaete chrysosporium provide insight into selective ligninolysis.</title>
        <authorList>
            <person name="Fernandez-Fueyo E."/>
            <person name="Ruiz-Duenas F.J."/>
            <person name="Ferreira P."/>
            <person name="Floudas D."/>
            <person name="Hibbett D.S."/>
            <person name="Canessa P."/>
            <person name="Larrondo L.F."/>
            <person name="James T.Y."/>
            <person name="Seelenfreund D."/>
            <person name="Lobos S."/>
            <person name="Polanco R."/>
            <person name="Tello M."/>
            <person name="Honda Y."/>
            <person name="Watanabe T."/>
            <person name="Watanabe T."/>
            <person name="Ryu J.S."/>
            <person name="Kubicek C.P."/>
            <person name="Schmoll M."/>
            <person name="Gaskell J."/>
            <person name="Hammel K.E."/>
            <person name="St John F.J."/>
            <person name="Vanden Wymelenberg A."/>
            <person name="Sabat G."/>
            <person name="Splinter BonDurant S."/>
            <person name="Syed K."/>
            <person name="Yadav J.S."/>
            <person name="Doddapaneni H."/>
            <person name="Subramanian V."/>
            <person name="Lavin J.L."/>
            <person name="Oguiza J.A."/>
            <person name="Perez G."/>
            <person name="Pisabarro A.G."/>
            <person name="Ramirez L."/>
            <person name="Santoyo F."/>
            <person name="Master E."/>
            <person name="Coutinho P.M."/>
            <person name="Henrissat B."/>
            <person name="Lombard V."/>
            <person name="Magnuson J.K."/>
            <person name="Kuees U."/>
            <person name="Hori C."/>
            <person name="Igarashi K."/>
            <person name="Samejima M."/>
            <person name="Held B.W."/>
            <person name="Barry K.W."/>
            <person name="LaButti K.M."/>
            <person name="Lapidus A."/>
            <person name="Lindquist E.A."/>
            <person name="Lucas S.M."/>
            <person name="Riley R."/>
            <person name="Salamov A.A."/>
            <person name="Hoffmeister D."/>
            <person name="Schwenk D."/>
            <person name="Hadar Y."/>
            <person name="Yarden O."/>
            <person name="de Vries R.P."/>
            <person name="Wiebenga A."/>
            <person name="Stenlid J."/>
            <person name="Eastwood D."/>
            <person name="Grigoriev I.V."/>
            <person name="Berka R.M."/>
            <person name="Blanchette R.A."/>
            <person name="Kersten P."/>
            <person name="Martinez A.T."/>
            <person name="Vicuna R."/>
            <person name="Cullen D."/>
        </authorList>
    </citation>
    <scope>NUCLEOTIDE SEQUENCE [LARGE SCALE GENOMIC DNA]</scope>
    <source>
        <strain evidence="2 3">B</strain>
    </source>
</reference>
<dbReference type="HOGENOM" id="CLU_594464_0_0_1"/>
<keyword evidence="3" id="KW-1185">Reference proteome</keyword>
<accession>M2P6X2</accession>
<feature type="region of interest" description="Disordered" evidence="1">
    <location>
        <begin position="454"/>
        <end position="473"/>
    </location>
</feature>
<evidence type="ECO:0000313" key="2">
    <source>
        <dbReference type="EMBL" id="EMD31079.1"/>
    </source>
</evidence>
<gene>
    <name evidence="2" type="ORF">CERSUDRAFT_127621</name>
</gene>
<name>M2P6X2_CERS8</name>
<dbReference type="OrthoDB" id="10549457at2759"/>
<dbReference type="Proteomes" id="UP000016930">
    <property type="component" value="Unassembled WGS sequence"/>
</dbReference>
<evidence type="ECO:0000313" key="3">
    <source>
        <dbReference type="Proteomes" id="UP000016930"/>
    </source>
</evidence>
<evidence type="ECO:0000256" key="1">
    <source>
        <dbReference type="SAM" id="MobiDB-lite"/>
    </source>
</evidence>
<dbReference type="EMBL" id="KB445824">
    <property type="protein sequence ID" value="EMD31079.1"/>
    <property type="molecule type" value="Genomic_DNA"/>
</dbReference>
<organism evidence="2 3">
    <name type="scientific">Ceriporiopsis subvermispora (strain B)</name>
    <name type="common">White-rot fungus</name>
    <name type="synonym">Gelatoporia subvermispora</name>
    <dbReference type="NCBI Taxonomy" id="914234"/>
    <lineage>
        <taxon>Eukaryota</taxon>
        <taxon>Fungi</taxon>
        <taxon>Dikarya</taxon>
        <taxon>Basidiomycota</taxon>
        <taxon>Agaricomycotina</taxon>
        <taxon>Agaricomycetes</taxon>
        <taxon>Polyporales</taxon>
        <taxon>Gelatoporiaceae</taxon>
        <taxon>Gelatoporia</taxon>
    </lineage>
</organism>
<proteinExistence type="predicted"/>